<dbReference type="EMBL" id="CAJPWZ010002026">
    <property type="protein sequence ID" value="CAG2229484.1"/>
    <property type="molecule type" value="Genomic_DNA"/>
</dbReference>
<dbReference type="AlphaFoldDB" id="A0A8S3TER4"/>
<accession>A0A8S3TER4</accession>
<protein>
    <submittedName>
        <fullName evidence="1">Uncharacterized protein</fullName>
    </submittedName>
</protein>
<comment type="caution">
    <text evidence="1">The sequence shown here is derived from an EMBL/GenBank/DDBJ whole genome shotgun (WGS) entry which is preliminary data.</text>
</comment>
<sequence>MNLKHASPTTSMTTDDMVSELGRCLKTGKCIHVRSHESNVSLGDGATKSYPENDCGGFYWVHLAVIMNKKKLIQEMSTWYLQNDKYSNTWFTLKNKLSVLYLALIHNHTEIMNDVMKLIDQLDTGSVYYIVCGYDLHKSIELDRLDVFKVLAEKIQLEKSDCRKMKELYNLALRSCAHGCLEFIADNYGQILENNMSNYDRLLNILNNLDNAIESGDCKIFYIVMKRYVKLGFVKRGQVKTQILGWFIEAVLNHNIRAVKTIVIGLDMHNEQELRSELRRLRYGGYSALKWAEELELTDIASFLSQEHFVALGSAHSPWSAISSTIIIENEHVIENIATLITRGHDVNKASSDLTYSRANVNQCNTQNRIMLNETPFYVALNTRRYDVLVKLLLNGALPVADERFLYRLVDNTIRAKIFYLLLSCNALESMPAGDTSLLQYLLIQSTNMNGPSYIKPEVRDLALLLLETFSCFCYEDKRFLLSIDMIVDEEILAKIHNALYEPRTLADLRRRRLRNHLGLSFQLYINYIKHEGFPPRIIDFIQYRHLVLKYFNEEDIQFFEHSLI</sequence>
<evidence type="ECO:0000313" key="2">
    <source>
        <dbReference type="Proteomes" id="UP000683360"/>
    </source>
</evidence>
<dbReference type="OrthoDB" id="6107376at2759"/>
<gene>
    <name evidence="1" type="ORF">MEDL_42363</name>
</gene>
<organism evidence="1 2">
    <name type="scientific">Mytilus edulis</name>
    <name type="common">Blue mussel</name>
    <dbReference type="NCBI Taxonomy" id="6550"/>
    <lineage>
        <taxon>Eukaryota</taxon>
        <taxon>Metazoa</taxon>
        <taxon>Spiralia</taxon>
        <taxon>Lophotrochozoa</taxon>
        <taxon>Mollusca</taxon>
        <taxon>Bivalvia</taxon>
        <taxon>Autobranchia</taxon>
        <taxon>Pteriomorphia</taxon>
        <taxon>Mytilida</taxon>
        <taxon>Mytiloidea</taxon>
        <taxon>Mytilidae</taxon>
        <taxon>Mytilinae</taxon>
        <taxon>Mytilus</taxon>
    </lineage>
</organism>
<keyword evidence="2" id="KW-1185">Reference proteome</keyword>
<proteinExistence type="predicted"/>
<dbReference type="Proteomes" id="UP000683360">
    <property type="component" value="Unassembled WGS sequence"/>
</dbReference>
<evidence type="ECO:0000313" key="1">
    <source>
        <dbReference type="EMBL" id="CAG2229484.1"/>
    </source>
</evidence>
<reference evidence="1" key="1">
    <citation type="submission" date="2021-03" db="EMBL/GenBank/DDBJ databases">
        <authorList>
            <person name="Bekaert M."/>
        </authorList>
    </citation>
    <scope>NUCLEOTIDE SEQUENCE</scope>
</reference>
<name>A0A8S3TER4_MYTED</name>